<protein>
    <submittedName>
        <fullName evidence="1">Putative VP1 protein</fullName>
    </submittedName>
</protein>
<dbReference type="InterPro" id="IPR003433">
    <property type="entry name" value="Capsid_VP4_densovirus"/>
</dbReference>
<evidence type="ECO:0000313" key="1">
    <source>
        <dbReference type="EMBL" id="QVW56842.1"/>
    </source>
</evidence>
<reference evidence="1" key="1">
    <citation type="submission" date="2020-09" db="EMBL/GenBank/DDBJ databases">
        <title>Parvovirus dark matter in the feces of wild birds.</title>
        <authorList>
            <person name="Dai Z."/>
            <person name="Yang S."/>
            <person name="Zhang W."/>
        </authorList>
    </citation>
    <scope>NUCLEOTIDE SEQUENCE</scope>
    <source>
        <strain evidence="1">Rfb198par068</strain>
    </source>
</reference>
<name>A0A8E7L4X4_9VIRU</name>
<dbReference type="EMBL" id="MW046612">
    <property type="protein sequence ID" value="QVW56842.1"/>
    <property type="molecule type" value="Genomic_DNA"/>
</dbReference>
<organism evidence="1">
    <name type="scientific">Tarsiger cyanurus ambidensovirus</name>
    <dbReference type="NCBI Taxonomy" id="2794449"/>
    <lineage>
        <taxon>Viruses</taxon>
        <taxon>Monodnaviria</taxon>
        <taxon>Shotokuvirae</taxon>
        <taxon>Cossaviricota</taxon>
        <taxon>Quintoviricetes</taxon>
        <taxon>Piccovirales</taxon>
        <taxon>Parvoviridae</taxon>
        <taxon>Densovirinae</taxon>
        <taxon>Ambidensovirus</taxon>
    </lineage>
</organism>
<dbReference type="Pfam" id="PF02336">
    <property type="entry name" value="Denso_VP4"/>
    <property type="match status" value="1"/>
</dbReference>
<proteinExistence type="predicted"/>
<accession>A0A8E7L4X4</accession>
<sequence>MAIDGANAAQAGGSLPGGTGSSVVATIIKNPRLQAECFKFRRTFQIYTAGYQFDQNLSSNITGTTTGNWFGIARSVTQAWMTPLAVLSPDMMFIFLSHAQFNALPNMTYAKSCDIKVTPLGYRLPFQTNEATAQFANSQTLVQCAYGVGINTQLNMVETGYSVDQADLTKVTGFISVNDLDNTINGSSSEIGACMGVPRNWNNYTVLLTPNSVGGTSNCTPPLLDLISIQNVNDCKGTPLINYHYDYKNGLLKVLDATTTHQKFILEQASGAVSYVGLDNGFNVISGQIAAGELQTITAAAGVAGTNAGTFMTQDASTPLNGLGITNNNWYARRIEKSHWLSKQIGQMMTPDRPPLVHFGCMPVQSNAALATTANFSNAVIQWEIETELEVCLNYSYLQEQFPLMYLKSWDPIRKAIWNNQDNYFNNQPYISNRFPIRSDMAIK</sequence>